<comment type="caution">
    <text evidence="2">The sequence shown here is derived from an EMBL/GenBank/DDBJ whole genome shotgun (WGS) entry which is preliminary data.</text>
</comment>
<reference evidence="2" key="1">
    <citation type="journal article" date="2021" name="Microorganisms">
        <title>Acidisoma silvae sp. nov. and Acidisomacellulosilytica sp. nov., Two Acidophilic Bacteria Isolated from Decaying Wood, Hydrolyzing Cellulose and Producing Poly-3-hydroxybutyrate.</title>
        <authorList>
            <person name="Mieszkin S."/>
            <person name="Pouder E."/>
            <person name="Uroz S."/>
            <person name="Simon-Colin C."/>
            <person name="Alain K."/>
        </authorList>
    </citation>
    <scope>NUCLEOTIDE SEQUENCE</scope>
    <source>
        <strain evidence="2">HW T2.11</strain>
    </source>
</reference>
<protein>
    <submittedName>
        <fullName evidence="2">Uncharacterized protein</fullName>
    </submittedName>
</protein>
<dbReference type="AlphaFoldDB" id="A0A963YVT7"/>
<feature type="region of interest" description="Disordered" evidence="1">
    <location>
        <begin position="214"/>
        <end position="234"/>
    </location>
</feature>
<evidence type="ECO:0000256" key="1">
    <source>
        <dbReference type="SAM" id="MobiDB-lite"/>
    </source>
</evidence>
<organism evidence="2 3">
    <name type="scientific">Acidisoma silvae</name>
    <dbReference type="NCBI Taxonomy" id="2802396"/>
    <lineage>
        <taxon>Bacteria</taxon>
        <taxon>Pseudomonadati</taxon>
        <taxon>Pseudomonadota</taxon>
        <taxon>Alphaproteobacteria</taxon>
        <taxon>Acetobacterales</taxon>
        <taxon>Acidocellaceae</taxon>
        <taxon>Acidisoma</taxon>
    </lineage>
</organism>
<evidence type="ECO:0000313" key="3">
    <source>
        <dbReference type="Proteomes" id="UP000708298"/>
    </source>
</evidence>
<dbReference type="RefSeq" id="WP_227323064.1">
    <property type="nucleotide sequence ID" value="NZ_JAESVB010000013.1"/>
</dbReference>
<accession>A0A963YVT7</accession>
<keyword evidence="3" id="KW-1185">Reference proteome</keyword>
<reference evidence="2" key="2">
    <citation type="submission" date="2021-01" db="EMBL/GenBank/DDBJ databases">
        <authorList>
            <person name="Mieszkin S."/>
            <person name="Pouder E."/>
            <person name="Alain K."/>
        </authorList>
    </citation>
    <scope>NUCLEOTIDE SEQUENCE</scope>
    <source>
        <strain evidence="2">HW T2.11</strain>
    </source>
</reference>
<proteinExistence type="predicted"/>
<evidence type="ECO:0000313" key="2">
    <source>
        <dbReference type="EMBL" id="MCB8877415.1"/>
    </source>
</evidence>
<dbReference type="Pfam" id="PF26125">
    <property type="entry name" value="AcrVA2-like"/>
    <property type="match status" value="1"/>
</dbReference>
<sequence>MRLHHALQLIQVGHFDGLKHWSAEEVTAISEDVMREAADAAEFRIISETDAGDSLGTFQRFGFDLWSSGLAQAPYSRFWLSWSELTQGPSHPPTSLAAMCHHIPAATEIGRAGIGLYVMAFLPRSKSGFQEDRVIFTSRLTAMWLGDTTIRVSRHDSSLAGIESVRSAYRAVAALIGALGTPLAWRRAEPAPEKLNRQRLLKGRPEIRSQILIDLRPSHNRPRSEDQPHGGWSVKPHWRRGHIRALSDGRRVPIPPCCVNMEEGIPVKPEYVLKTA</sequence>
<gene>
    <name evidence="2" type="ORF">ASILVAE211_19635</name>
</gene>
<dbReference type="InterPro" id="IPR058915">
    <property type="entry name" value="AcrVA2-like"/>
</dbReference>
<dbReference type="EMBL" id="JAESVB010000013">
    <property type="protein sequence ID" value="MCB8877415.1"/>
    <property type="molecule type" value="Genomic_DNA"/>
</dbReference>
<name>A0A963YVT7_9PROT</name>
<dbReference type="Proteomes" id="UP000708298">
    <property type="component" value="Unassembled WGS sequence"/>
</dbReference>